<keyword evidence="3" id="KW-1185">Reference proteome</keyword>
<dbReference type="EMBL" id="AP021861">
    <property type="protein sequence ID" value="BBO33491.1"/>
    <property type="molecule type" value="Genomic_DNA"/>
</dbReference>
<sequence>MANRVFVCAVIVIWLGSMSWLMMDKVLPSFHGGEPPAGAGFEPNVPVAWRVSWGDREVGYAASVRKPGVLGTTNLENRVILNDVPLLDLVPALMRQVVGDIGSMKFDAHTRLEFDSLDNFSQFDSRVSINEVNSVLRLDGKVNGAFLDLNVEFGEVKYEPKVPIGDHSALNEALFPDAKLPYLYVGRAWTEEVYNPFHAPSAPVETVDVEVTGIETLTQDGVNHRVMRVEFHGPPAPGVPEDARLQAIAWVRQTDGVVLRQDVIISNSKLRFDRLSDEEALKRGNELLSTSSYERRRRHGRGSYGPGTRGGEHRYGPSRGPGRGWGHPPELPPAQADAQL</sequence>
<dbReference type="AlphaFoldDB" id="A0A5K7XF33"/>
<evidence type="ECO:0000256" key="1">
    <source>
        <dbReference type="SAM" id="MobiDB-lite"/>
    </source>
</evidence>
<evidence type="ECO:0000313" key="3">
    <source>
        <dbReference type="Proteomes" id="UP000326837"/>
    </source>
</evidence>
<dbReference type="Proteomes" id="UP000326837">
    <property type="component" value="Chromosome"/>
</dbReference>
<protein>
    <submittedName>
        <fullName evidence="2">Uncharacterized protein</fullName>
    </submittedName>
</protein>
<name>A0A5K7XF33_9BACT</name>
<feature type="region of interest" description="Disordered" evidence="1">
    <location>
        <begin position="291"/>
        <end position="340"/>
    </location>
</feature>
<accession>A0A5K7XF33</accession>
<reference evidence="3" key="1">
    <citation type="submission" date="2019-10" db="EMBL/GenBank/DDBJ databases">
        <title>Lacipirellula parvula gen. nov., sp. nov., representing a lineage of planctomycetes widespread in freshwater anoxic habitats, and description of the family Lacipirellulaceae.</title>
        <authorList>
            <person name="Dedysh S.N."/>
            <person name="Kulichevskaya I.S."/>
            <person name="Beletsky A.V."/>
            <person name="Rakitin A.L."/>
            <person name="Mardanov A.V."/>
            <person name="Ivanova A.A."/>
            <person name="Saltykova V.X."/>
            <person name="Rijpstra W.I.C."/>
            <person name="Sinninghe Damste J.S."/>
            <person name="Ravin N.V."/>
        </authorList>
    </citation>
    <scope>NUCLEOTIDE SEQUENCE [LARGE SCALE GENOMIC DNA]</scope>
    <source>
        <strain evidence="3">PX69</strain>
    </source>
</reference>
<dbReference type="KEGG" id="lpav:PLANPX_3103"/>
<evidence type="ECO:0000313" key="2">
    <source>
        <dbReference type="EMBL" id="BBO33491.1"/>
    </source>
</evidence>
<gene>
    <name evidence="2" type="ORF">PLANPX_3103</name>
</gene>
<proteinExistence type="predicted"/>
<organism evidence="2 3">
    <name type="scientific">Lacipirellula parvula</name>
    <dbReference type="NCBI Taxonomy" id="2650471"/>
    <lineage>
        <taxon>Bacteria</taxon>
        <taxon>Pseudomonadati</taxon>
        <taxon>Planctomycetota</taxon>
        <taxon>Planctomycetia</taxon>
        <taxon>Pirellulales</taxon>
        <taxon>Lacipirellulaceae</taxon>
        <taxon>Lacipirellula</taxon>
    </lineage>
</organism>
<dbReference type="RefSeq" id="WP_232536396.1">
    <property type="nucleotide sequence ID" value="NZ_AP021861.1"/>
</dbReference>